<organism evidence="1 2">
    <name type="scientific">Acetobacterium malicum</name>
    <dbReference type="NCBI Taxonomy" id="52692"/>
    <lineage>
        <taxon>Bacteria</taxon>
        <taxon>Bacillati</taxon>
        <taxon>Bacillota</taxon>
        <taxon>Clostridia</taxon>
        <taxon>Eubacteriales</taxon>
        <taxon>Eubacteriaceae</taxon>
        <taxon>Acetobacterium</taxon>
    </lineage>
</organism>
<evidence type="ECO:0000313" key="1">
    <source>
        <dbReference type="EMBL" id="MBC3901415.1"/>
    </source>
</evidence>
<proteinExistence type="predicted"/>
<protein>
    <recommendedName>
        <fullName evidence="3">Phage tail protein</fullName>
    </recommendedName>
</protein>
<keyword evidence="2" id="KW-1185">Reference proteome</keyword>
<reference evidence="1 2" key="1">
    <citation type="journal article" date="2020" name="mSystems">
        <title>Defining Genomic and Predicted Metabolic Features of the Acetobacterium Genus.</title>
        <authorList>
            <person name="Ross D.E."/>
            <person name="Marshall C.W."/>
            <person name="Gulliver D."/>
            <person name="May H.D."/>
            <person name="Norman R.S."/>
        </authorList>
    </citation>
    <scope>NUCLEOTIDE SEQUENCE [LARGE SCALE GENOMIC DNA]</scope>
    <source>
        <strain evidence="1 2">DSM 4132</strain>
    </source>
</reference>
<accession>A0ABR6Z1L3</accession>
<evidence type="ECO:0000313" key="2">
    <source>
        <dbReference type="Proteomes" id="UP000622405"/>
    </source>
</evidence>
<gene>
    <name evidence="1" type="ORF">GH811_17585</name>
</gene>
<dbReference type="RefSeq" id="WP_186895466.1">
    <property type="nucleotide sequence ID" value="NZ_WJBE01000026.1"/>
</dbReference>
<comment type="caution">
    <text evidence="1">The sequence shown here is derived from an EMBL/GenBank/DDBJ whole genome shotgun (WGS) entry which is preliminary data.</text>
</comment>
<evidence type="ECO:0008006" key="3">
    <source>
        <dbReference type="Google" id="ProtNLM"/>
    </source>
</evidence>
<sequence>MSLDNQEIILGAGEVFMYEYSGTTIPEHATIETDANNVGYCSGGFAIDYKPDKYDVTNQYGNVVKSFITKEEITAKTGILRWKLENLELLSTATFVADKVKKTRTLTFGGGGSLKTVLVRFVHEKENGKKLRFTMIAQGGNGFAMEFSDKELSVDAELTAIEYIKNYLASFEEELTDEEAAALPE</sequence>
<name>A0ABR6Z1L3_9FIRM</name>
<dbReference type="EMBL" id="WJBE01000026">
    <property type="protein sequence ID" value="MBC3901415.1"/>
    <property type="molecule type" value="Genomic_DNA"/>
</dbReference>
<dbReference type="Proteomes" id="UP000622405">
    <property type="component" value="Unassembled WGS sequence"/>
</dbReference>